<feature type="compositionally biased region" description="Polar residues" evidence="1">
    <location>
        <begin position="23"/>
        <end position="38"/>
    </location>
</feature>
<gene>
    <name evidence="3" type="ORF">IWW36_000572</name>
</gene>
<feature type="transmembrane region" description="Helical" evidence="2">
    <location>
        <begin position="309"/>
        <end position="332"/>
    </location>
</feature>
<dbReference type="AlphaFoldDB" id="A0A9W8M2B8"/>
<evidence type="ECO:0000256" key="1">
    <source>
        <dbReference type="SAM" id="MobiDB-lite"/>
    </source>
</evidence>
<proteinExistence type="predicted"/>
<name>A0A9W8M2B8_9FUNG</name>
<evidence type="ECO:0000313" key="3">
    <source>
        <dbReference type="EMBL" id="KAJ2851993.1"/>
    </source>
</evidence>
<feature type="region of interest" description="Disordered" evidence="1">
    <location>
        <begin position="135"/>
        <end position="203"/>
    </location>
</feature>
<dbReference type="Proteomes" id="UP001139887">
    <property type="component" value="Unassembled WGS sequence"/>
</dbReference>
<feature type="compositionally biased region" description="Polar residues" evidence="1">
    <location>
        <begin position="192"/>
        <end position="203"/>
    </location>
</feature>
<keyword evidence="4" id="KW-1185">Reference proteome</keyword>
<keyword evidence="2" id="KW-1133">Transmembrane helix</keyword>
<feature type="compositionally biased region" description="Basic residues" evidence="1">
    <location>
        <begin position="174"/>
        <end position="191"/>
    </location>
</feature>
<reference evidence="3" key="1">
    <citation type="submission" date="2022-07" db="EMBL/GenBank/DDBJ databases">
        <title>Phylogenomic reconstructions and comparative analyses of Kickxellomycotina fungi.</title>
        <authorList>
            <person name="Reynolds N.K."/>
            <person name="Stajich J.E."/>
            <person name="Barry K."/>
            <person name="Grigoriev I.V."/>
            <person name="Crous P."/>
            <person name="Smith M.E."/>
        </authorList>
    </citation>
    <scope>NUCLEOTIDE SEQUENCE</scope>
    <source>
        <strain evidence="3">NRRL 1566</strain>
    </source>
</reference>
<sequence>MDKHPSSADHRPHKAQSDDQISKRSSLAQAAGNKQVSVHNADARSLPNIHLNFEPRSSLNKQPQKYAELYAESYDSESDHDDAAKEESAESPSGSLSPLEATVLGFEHSAPRMPALRIGAARLSEMVRPCKFNDTLSKPEIQDDPVVSQSQLTKSPETSSDKCDNFNFNSEKHQRPRHLARSTIRRSRRNHAANNGDNTSLLSQTECGSQASVNIANIAYTGEDECNGLLAPGAFDDEKQRARADGSWWNRLLYVVRSDRREREAKMFRPIVVRPGHSVNRDAEADPALWSDNNDDSRILSRFPFCCCAARYCVAFSFVFIIVSAIVGFFAWPRVPTLSISSLTPLAPAQVIYNSRQSQYGLQMPLRITYEIHSGNFYPLHINKARVRGFDGVTGNRIIDTTLTRVPVAPLRMQFHSEATRISYLTSDVADPALTDLFGKCAPRSAPIARATDGRPGALTIRFQIIVDVGGLGWLKQPIVTLNHKVECPE</sequence>
<protein>
    <submittedName>
        <fullName evidence="3">Uncharacterized protein</fullName>
    </submittedName>
</protein>
<keyword evidence="2" id="KW-0472">Membrane</keyword>
<feature type="compositionally biased region" description="Polar residues" evidence="1">
    <location>
        <begin position="147"/>
        <end position="158"/>
    </location>
</feature>
<accession>A0A9W8M2B8</accession>
<feature type="compositionally biased region" description="Basic and acidic residues" evidence="1">
    <location>
        <begin position="1"/>
        <end position="22"/>
    </location>
</feature>
<feature type="region of interest" description="Disordered" evidence="1">
    <location>
        <begin position="1"/>
        <end position="98"/>
    </location>
</feature>
<keyword evidence="2" id="KW-0812">Transmembrane</keyword>
<dbReference type="OrthoDB" id="5582002at2759"/>
<dbReference type="EMBL" id="JANBUW010000006">
    <property type="protein sequence ID" value="KAJ2851993.1"/>
    <property type="molecule type" value="Genomic_DNA"/>
</dbReference>
<evidence type="ECO:0000313" key="4">
    <source>
        <dbReference type="Proteomes" id="UP001139887"/>
    </source>
</evidence>
<organism evidence="3 4">
    <name type="scientific">Coemansia brasiliensis</name>
    <dbReference type="NCBI Taxonomy" id="2650707"/>
    <lineage>
        <taxon>Eukaryota</taxon>
        <taxon>Fungi</taxon>
        <taxon>Fungi incertae sedis</taxon>
        <taxon>Zoopagomycota</taxon>
        <taxon>Kickxellomycotina</taxon>
        <taxon>Kickxellomycetes</taxon>
        <taxon>Kickxellales</taxon>
        <taxon>Kickxellaceae</taxon>
        <taxon>Coemansia</taxon>
    </lineage>
</organism>
<evidence type="ECO:0000256" key="2">
    <source>
        <dbReference type="SAM" id="Phobius"/>
    </source>
</evidence>
<comment type="caution">
    <text evidence="3">The sequence shown here is derived from an EMBL/GenBank/DDBJ whole genome shotgun (WGS) entry which is preliminary data.</text>
</comment>